<reference evidence="1 2" key="1">
    <citation type="submission" date="2020-10" db="EMBL/GenBank/DDBJ databases">
        <title>The Coptis chinensis genome and diversification of protoberbering-type alkaloids.</title>
        <authorList>
            <person name="Wang B."/>
            <person name="Shu S."/>
            <person name="Song C."/>
            <person name="Liu Y."/>
        </authorList>
    </citation>
    <scope>NUCLEOTIDE SEQUENCE [LARGE SCALE GENOMIC DNA]</scope>
    <source>
        <strain evidence="1">HL-2020</strain>
        <tissue evidence="1">Leaf</tissue>
    </source>
</reference>
<keyword evidence="2" id="KW-1185">Reference proteome</keyword>
<proteinExistence type="predicted"/>
<gene>
    <name evidence="1" type="ORF">IFM89_039312</name>
</gene>
<sequence>MILGMKFKRMTPLTYLEGHSLPSRTKTAGLKWQLELSGGGRGMVLVVESYANRLIWLTPGELVLLENGFITRSLGTTTTTKLKRKREHALIMLEYIFALTHGRVLCGVGDMVAIENSNNSKWEQWHGITTELLASHCLEIAESAGRRS</sequence>
<dbReference type="AlphaFoldDB" id="A0A835J0I5"/>
<accession>A0A835J0I5</accession>
<evidence type="ECO:0000313" key="2">
    <source>
        <dbReference type="Proteomes" id="UP000631114"/>
    </source>
</evidence>
<comment type="caution">
    <text evidence="1">The sequence shown here is derived from an EMBL/GenBank/DDBJ whole genome shotgun (WGS) entry which is preliminary data.</text>
</comment>
<dbReference type="Proteomes" id="UP000631114">
    <property type="component" value="Unassembled WGS sequence"/>
</dbReference>
<organism evidence="1 2">
    <name type="scientific">Coptis chinensis</name>
    <dbReference type="NCBI Taxonomy" id="261450"/>
    <lineage>
        <taxon>Eukaryota</taxon>
        <taxon>Viridiplantae</taxon>
        <taxon>Streptophyta</taxon>
        <taxon>Embryophyta</taxon>
        <taxon>Tracheophyta</taxon>
        <taxon>Spermatophyta</taxon>
        <taxon>Magnoliopsida</taxon>
        <taxon>Ranunculales</taxon>
        <taxon>Ranunculaceae</taxon>
        <taxon>Coptidoideae</taxon>
        <taxon>Coptis</taxon>
    </lineage>
</organism>
<name>A0A835J0I5_9MAGN</name>
<evidence type="ECO:0000313" key="1">
    <source>
        <dbReference type="EMBL" id="KAF9626766.1"/>
    </source>
</evidence>
<protein>
    <submittedName>
        <fullName evidence="1">Uncharacterized protein</fullName>
    </submittedName>
</protein>
<dbReference type="EMBL" id="JADFTS010000001">
    <property type="protein sequence ID" value="KAF9626766.1"/>
    <property type="molecule type" value="Genomic_DNA"/>
</dbReference>